<dbReference type="GO" id="GO:0003755">
    <property type="term" value="F:peptidyl-prolyl cis-trans isomerase activity"/>
    <property type="evidence" value="ECO:0007669"/>
    <property type="project" value="InterPro"/>
</dbReference>
<dbReference type="PANTHER" id="PTHR11071:SF561">
    <property type="entry name" value="PEPTIDYL-PROLYL CIS-TRANS ISOMERASE D-RELATED"/>
    <property type="match status" value="1"/>
</dbReference>
<dbReference type="InterPro" id="IPR029000">
    <property type="entry name" value="Cyclophilin-like_dom_sf"/>
</dbReference>
<evidence type="ECO:0000313" key="4">
    <source>
        <dbReference type="Proteomes" id="UP000652761"/>
    </source>
</evidence>
<accession>A0A843WQE3</accession>
<proteinExistence type="inferred from homology"/>
<keyword evidence="4" id="KW-1185">Reference proteome</keyword>
<feature type="domain" description="PPIase cyclophilin-type" evidence="2">
    <location>
        <begin position="1"/>
        <end position="93"/>
    </location>
</feature>
<dbReference type="GO" id="GO:0006457">
    <property type="term" value="P:protein folding"/>
    <property type="evidence" value="ECO:0007669"/>
    <property type="project" value="TreeGrafter"/>
</dbReference>
<evidence type="ECO:0000259" key="2">
    <source>
        <dbReference type="PROSITE" id="PS50072"/>
    </source>
</evidence>
<evidence type="ECO:0000313" key="3">
    <source>
        <dbReference type="EMBL" id="MQM10157.1"/>
    </source>
</evidence>
<dbReference type="AlphaFoldDB" id="A0A843WQE3"/>
<dbReference type="InterPro" id="IPR002130">
    <property type="entry name" value="Cyclophilin-type_PPIase_dom"/>
</dbReference>
<name>A0A843WQE3_COLES</name>
<dbReference type="GO" id="GO:0016018">
    <property type="term" value="F:cyclosporin A binding"/>
    <property type="evidence" value="ECO:0007669"/>
    <property type="project" value="TreeGrafter"/>
</dbReference>
<organism evidence="3 4">
    <name type="scientific">Colocasia esculenta</name>
    <name type="common">Wild taro</name>
    <name type="synonym">Arum esculentum</name>
    <dbReference type="NCBI Taxonomy" id="4460"/>
    <lineage>
        <taxon>Eukaryota</taxon>
        <taxon>Viridiplantae</taxon>
        <taxon>Streptophyta</taxon>
        <taxon>Embryophyta</taxon>
        <taxon>Tracheophyta</taxon>
        <taxon>Spermatophyta</taxon>
        <taxon>Magnoliopsida</taxon>
        <taxon>Liliopsida</taxon>
        <taxon>Araceae</taxon>
        <taxon>Aroideae</taxon>
        <taxon>Colocasieae</taxon>
        <taxon>Colocasia</taxon>
    </lineage>
</organism>
<gene>
    <name evidence="3" type="ORF">Taro_043048</name>
</gene>
<dbReference type="EMBL" id="NMUH01004596">
    <property type="protein sequence ID" value="MQM10157.1"/>
    <property type="molecule type" value="Genomic_DNA"/>
</dbReference>
<dbReference type="OrthoDB" id="193499at2759"/>
<dbReference type="PANTHER" id="PTHR11071">
    <property type="entry name" value="PEPTIDYL-PROLYL CIS-TRANS ISOMERASE"/>
    <property type="match status" value="1"/>
</dbReference>
<reference evidence="3" key="1">
    <citation type="submission" date="2017-07" db="EMBL/GenBank/DDBJ databases">
        <title>Taro Niue Genome Assembly and Annotation.</title>
        <authorList>
            <person name="Atibalentja N."/>
            <person name="Keating K."/>
            <person name="Fields C.J."/>
        </authorList>
    </citation>
    <scope>NUCLEOTIDE SEQUENCE</scope>
    <source>
        <strain evidence="3">Niue_2</strain>
        <tissue evidence="3">Leaf</tissue>
    </source>
</reference>
<comment type="caution">
    <text evidence="3">The sequence shown here is derived from an EMBL/GenBank/DDBJ whole genome shotgun (WGS) entry which is preliminary data.</text>
</comment>
<sequence length="151" mass="16431">MCQGSDFTVGNDTGDESTYGTKFEDDNFMKKHTGPRVLSMANAEPWTNGSHFFICTEKTAVDVVRTVEKVESSSGRTSKPVVIADCDDDGVGVRRRSCLARVLGVGLEPCRRGGRDAVVGEVEETQLGSNGHEEGLLWLGERDDRWGGDMS</sequence>
<dbReference type="Proteomes" id="UP000652761">
    <property type="component" value="Unassembled WGS sequence"/>
</dbReference>
<dbReference type="GO" id="GO:0005737">
    <property type="term" value="C:cytoplasm"/>
    <property type="evidence" value="ECO:0007669"/>
    <property type="project" value="TreeGrafter"/>
</dbReference>
<dbReference type="Pfam" id="PF00160">
    <property type="entry name" value="Pro_isomerase"/>
    <property type="match status" value="1"/>
</dbReference>
<dbReference type="PROSITE" id="PS50072">
    <property type="entry name" value="CSA_PPIASE_2"/>
    <property type="match status" value="1"/>
</dbReference>
<protein>
    <recommendedName>
        <fullName evidence="2">PPIase cyclophilin-type domain-containing protein</fullName>
    </recommendedName>
</protein>
<dbReference type="Gene3D" id="2.40.100.10">
    <property type="entry name" value="Cyclophilin-like"/>
    <property type="match status" value="1"/>
</dbReference>
<evidence type="ECO:0000256" key="1">
    <source>
        <dbReference type="ARBA" id="ARBA00007365"/>
    </source>
</evidence>
<comment type="similarity">
    <text evidence="1">Belongs to the cyclophilin-type PPIase family.</text>
</comment>
<dbReference type="SUPFAM" id="SSF50891">
    <property type="entry name" value="Cyclophilin-like"/>
    <property type="match status" value="1"/>
</dbReference>